<dbReference type="EMBL" id="JAJCQG010000301">
    <property type="protein sequence ID" value="MCB7283970.1"/>
    <property type="molecule type" value="Genomic_DNA"/>
</dbReference>
<accession>A0AAW4V5Q6</accession>
<evidence type="ECO:0000313" key="2">
    <source>
        <dbReference type="EMBL" id="MCB7283970.1"/>
    </source>
</evidence>
<name>A0AAW4V5Q6_PHOVU</name>
<feature type="non-terminal residue" evidence="2">
    <location>
        <position position="46"/>
    </location>
</feature>
<dbReference type="RefSeq" id="WP_227195680.1">
    <property type="nucleotide sequence ID" value="NZ_JAJCMZ010000281.1"/>
</dbReference>
<sequence length="46" mass="5275">MDTASDKALQRFAELMIEKIKQVEDNWQKPWFGIKGGGLPQNIEGR</sequence>
<dbReference type="Proteomes" id="UP001199363">
    <property type="component" value="Unassembled WGS sequence"/>
</dbReference>
<feature type="domain" description="N-terminal" evidence="1">
    <location>
        <begin position="7"/>
        <end position="43"/>
    </location>
</feature>
<evidence type="ECO:0000259" key="1">
    <source>
        <dbReference type="Pfam" id="PF08401"/>
    </source>
</evidence>
<gene>
    <name evidence="2" type="ORF">LI282_23560</name>
</gene>
<protein>
    <submittedName>
        <fullName evidence="2">ArdC family protein</fullName>
    </submittedName>
</protein>
<dbReference type="Pfam" id="PF08401">
    <property type="entry name" value="ArdcN"/>
    <property type="match status" value="1"/>
</dbReference>
<dbReference type="AlphaFoldDB" id="A0AAW4V5Q6"/>
<comment type="caution">
    <text evidence="2">The sequence shown here is derived from an EMBL/GenBank/DDBJ whole genome shotgun (WGS) entry which is preliminary data.</text>
</comment>
<dbReference type="GO" id="GO:0003697">
    <property type="term" value="F:single-stranded DNA binding"/>
    <property type="evidence" value="ECO:0007669"/>
    <property type="project" value="InterPro"/>
</dbReference>
<evidence type="ECO:0000313" key="3">
    <source>
        <dbReference type="Proteomes" id="UP001199363"/>
    </source>
</evidence>
<reference evidence="2" key="1">
    <citation type="submission" date="2021-10" db="EMBL/GenBank/DDBJ databases">
        <title>Collection of gut derived symbiotic bacterial strains cultured from healthy donors.</title>
        <authorList>
            <person name="Lin H."/>
            <person name="Littmann E."/>
            <person name="Kohout C."/>
            <person name="Pamer E.G."/>
        </authorList>
    </citation>
    <scope>NUCLEOTIDE SEQUENCE</scope>
    <source>
        <strain evidence="2">DFI.1.167</strain>
    </source>
</reference>
<dbReference type="InterPro" id="IPR013610">
    <property type="entry name" value="ArdC_N"/>
</dbReference>
<proteinExistence type="predicted"/>
<organism evidence="2 3">
    <name type="scientific">Phocaeicola vulgatus</name>
    <name type="common">Bacteroides vulgatus</name>
    <dbReference type="NCBI Taxonomy" id="821"/>
    <lineage>
        <taxon>Bacteria</taxon>
        <taxon>Pseudomonadati</taxon>
        <taxon>Bacteroidota</taxon>
        <taxon>Bacteroidia</taxon>
        <taxon>Bacteroidales</taxon>
        <taxon>Bacteroidaceae</taxon>
        <taxon>Phocaeicola</taxon>
    </lineage>
</organism>